<name>A0A837DDZ5_9PSEU</name>
<accession>A0A837DDZ5</accession>
<proteinExistence type="predicted"/>
<reference evidence="1 2" key="1">
    <citation type="submission" date="2014-10" db="EMBL/GenBank/DDBJ databases">
        <title>Genome sequence of Micropolyspora internatus JCM3315.</title>
        <authorList>
            <person name="Shin S.-K."/>
            <person name="Yi H."/>
        </authorList>
    </citation>
    <scope>NUCLEOTIDE SEQUENCE [LARGE SCALE GENOMIC DNA]</scope>
    <source>
        <strain evidence="1 2">JCM 3315</strain>
    </source>
</reference>
<dbReference type="OMA" id="KWAGDID"/>
<dbReference type="OrthoDB" id="3695332at2"/>
<dbReference type="RefSeq" id="WP_012796381.1">
    <property type="nucleotide sequence ID" value="NZ_CALJZO010000070.1"/>
</dbReference>
<dbReference type="GO" id="GO:0009306">
    <property type="term" value="P:protein secretion"/>
    <property type="evidence" value="ECO:0007669"/>
    <property type="project" value="InterPro"/>
</dbReference>
<dbReference type="Proteomes" id="UP000030848">
    <property type="component" value="Unassembled WGS sequence"/>
</dbReference>
<evidence type="ECO:0000313" key="1">
    <source>
        <dbReference type="EMBL" id="KHF45552.1"/>
    </source>
</evidence>
<organism evidence="1 2">
    <name type="scientific">Saccharomonospora viridis</name>
    <dbReference type="NCBI Taxonomy" id="1852"/>
    <lineage>
        <taxon>Bacteria</taxon>
        <taxon>Bacillati</taxon>
        <taxon>Actinomycetota</taxon>
        <taxon>Actinomycetes</taxon>
        <taxon>Pseudonocardiales</taxon>
        <taxon>Pseudonocardiaceae</taxon>
        <taxon>Saccharomonospora</taxon>
    </lineage>
</organism>
<comment type="caution">
    <text evidence="1">The sequence shown here is derived from an EMBL/GenBank/DDBJ whole genome shotgun (WGS) entry which is preliminary data.</text>
</comment>
<dbReference type="EMBL" id="JRZE01000002">
    <property type="protein sequence ID" value="KHF45552.1"/>
    <property type="molecule type" value="Genomic_DNA"/>
</dbReference>
<evidence type="ECO:0000313" key="2">
    <source>
        <dbReference type="Proteomes" id="UP000030848"/>
    </source>
</evidence>
<evidence type="ECO:0008006" key="3">
    <source>
        <dbReference type="Google" id="ProtNLM"/>
    </source>
</evidence>
<sequence>MGFEVVTKSLRNAADAAEEAADQLRKVDLGVVGDLAQALPGAKAAGSAKKVATQWDDDKSTWSTSMDGYAEKLTAAADAYDKNDQDAGGTLGGGN</sequence>
<dbReference type="AlphaFoldDB" id="A0A837DDZ5"/>
<gene>
    <name evidence="1" type="ORF">MINT15_07690</name>
</gene>
<protein>
    <recommendedName>
        <fullName evidence="3">Excreted virulence factor EspC, type VII ESX diderm</fullName>
    </recommendedName>
</protein>
<dbReference type="Pfam" id="PF10824">
    <property type="entry name" value="T7SS_ESX_EspC"/>
    <property type="match status" value="1"/>
</dbReference>
<dbReference type="InterPro" id="IPR022536">
    <property type="entry name" value="EspC"/>
</dbReference>